<evidence type="ECO:0000256" key="1">
    <source>
        <dbReference type="SAM" id="MobiDB-lite"/>
    </source>
</evidence>
<dbReference type="STRING" id="3775.A0A1Q3BMN1"/>
<dbReference type="PANTHER" id="PTHR31928">
    <property type="entry name" value="EXPRESSED PROTEIN"/>
    <property type="match status" value="1"/>
</dbReference>
<dbReference type="AlphaFoldDB" id="A0A1Q3BMN1"/>
<dbReference type="OrthoDB" id="1888344at2759"/>
<protein>
    <submittedName>
        <fullName evidence="4">DUF936 domain-containing protein</fullName>
    </submittedName>
</protein>
<accession>A0A1Q3BMN1</accession>
<gene>
    <name evidence="4" type="ORF">CFOL_v3_12615</name>
</gene>
<dbReference type="PANTHER" id="PTHR31928:SF7">
    <property type="entry name" value="FACTOR 1-DELTA, PUTATIVE (DUF936)-RELATED"/>
    <property type="match status" value="1"/>
</dbReference>
<dbReference type="InterPro" id="IPR049172">
    <property type="entry name" value="DUF6857_pln"/>
</dbReference>
<sequence>MPSLRSDSDLSKLSSLYFCARFHIHPLSSSVQAIKWCLPLSLSLNSSLQYIIMASLTPGVLSKLLNNAGNKGVKVTGQHRSALLQVIEIVPSLAGGDSNNNHDPWQSRGFFLRVSDSLHSAYVSISDEDLDLIYSDKIQLGQFVYVTRLDSGSPVPVIRGLKPVPRRRACVGNPKDLVSSDLLQIRAGVDFTKHKKKNKCNRFDHAAKPNNNSVFVGATKVINGKDGVLEMRRLSLDSARKVWDQSSNPNNKKGVVRTTTTAAHSDKKAPPKNNSLIKRPSFSISPLKNDIFSPKSASNSLKQELKTSSEGIIPSRLIKVQFDTKTWSDQKISWNSLPPTIDDLGKEVVCQRNVAILAAARSLEEASAQESVIRCMQSFAQLCESSQNVAAGQLVEQFFDLHHGMQRAAVVVNSLLKTCLPEAKLSTYYNQQRLLPDMCKTQTGKNAISWVHAAIETNISKFSLLRKPEKNGEVVDERCHYVVIDNVQKELNSIYHSPHKKQAPKIHSSFLLDSSVKRVPSPSRRLLSATKKTNVEKEECSRGSSLKEAATLAEKLILVSHDWFLKYLEDSLNRGFGLSGEESSELACLLRQLKMVNHWLDNLAGSRVEFDERIEGLRKKLYGFLIDHVDSAIVPRK</sequence>
<organism evidence="4 5">
    <name type="scientific">Cephalotus follicularis</name>
    <name type="common">Albany pitcher plant</name>
    <dbReference type="NCBI Taxonomy" id="3775"/>
    <lineage>
        <taxon>Eukaryota</taxon>
        <taxon>Viridiplantae</taxon>
        <taxon>Streptophyta</taxon>
        <taxon>Embryophyta</taxon>
        <taxon>Tracheophyta</taxon>
        <taxon>Spermatophyta</taxon>
        <taxon>Magnoliopsida</taxon>
        <taxon>eudicotyledons</taxon>
        <taxon>Gunneridae</taxon>
        <taxon>Pentapetalae</taxon>
        <taxon>rosids</taxon>
        <taxon>fabids</taxon>
        <taxon>Oxalidales</taxon>
        <taxon>Cephalotaceae</taxon>
        <taxon>Cephalotus</taxon>
    </lineage>
</organism>
<evidence type="ECO:0000259" key="2">
    <source>
        <dbReference type="Pfam" id="PF06075"/>
    </source>
</evidence>
<feature type="compositionally biased region" description="Polar residues" evidence="1">
    <location>
        <begin position="272"/>
        <end position="281"/>
    </location>
</feature>
<feature type="compositionally biased region" description="Polar residues" evidence="1">
    <location>
        <begin position="244"/>
        <end position="263"/>
    </location>
</feature>
<dbReference type="EMBL" id="BDDD01000686">
    <property type="protein sequence ID" value="GAV69114.1"/>
    <property type="molecule type" value="Genomic_DNA"/>
</dbReference>
<dbReference type="FunCoup" id="A0A1Q3BMN1">
    <property type="interactions" value="27"/>
</dbReference>
<keyword evidence="5" id="KW-1185">Reference proteome</keyword>
<evidence type="ECO:0000259" key="3">
    <source>
        <dbReference type="Pfam" id="PF21647"/>
    </source>
</evidence>
<evidence type="ECO:0000313" key="4">
    <source>
        <dbReference type="EMBL" id="GAV69114.1"/>
    </source>
</evidence>
<feature type="region of interest" description="Disordered" evidence="1">
    <location>
        <begin position="240"/>
        <end position="281"/>
    </location>
</feature>
<dbReference type="InterPro" id="IPR048297">
    <property type="entry name" value="DUF936_dom_pln"/>
</dbReference>
<name>A0A1Q3BMN1_CEPFO</name>
<dbReference type="Proteomes" id="UP000187406">
    <property type="component" value="Unassembled WGS sequence"/>
</dbReference>
<feature type="domain" description="DUF6857" evidence="3">
    <location>
        <begin position="324"/>
        <end position="633"/>
    </location>
</feature>
<proteinExistence type="predicted"/>
<dbReference type="InterPro" id="IPR010341">
    <property type="entry name" value="DUF936_pln"/>
</dbReference>
<feature type="domain" description="DUF936" evidence="2">
    <location>
        <begin position="56"/>
        <end position="178"/>
    </location>
</feature>
<reference evidence="5" key="1">
    <citation type="submission" date="2016-04" db="EMBL/GenBank/DDBJ databases">
        <title>Cephalotus genome sequencing.</title>
        <authorList>
            <person name="Fukushima K."/>
            <person name="Hasebe M."/>
            <person name="Fang X."/>
        </authorList>
    </citation>
    <scope>NUCLEOTIDE SEQUENCE [LARGE SCALE GENOMIC DNA]</scope>
    <source>
        <strain evidence="5">cv. St1</strain>
    </source>
</reference>
<dbReference type="Pfam" id="PF21647">
    <property type="entry name" value="DUF6857"/>
    <property type="match status" value="1"/>
</dbReference>
<evidence type="ECO:0000313" key="5">
    <source>
        <dbReference type="Proteomes" id="UP000187406"/>
    </source>
</evidence>
<comment type="caution">
    <text evidence="4">The sequence shown here is derived from an EMBL/GenBank/DDBJ whole genome shotgun (WGS) entry which is preliminary data.</text>
</comment>
<dbReference type="Pfam" id="PF06075">
    <property type="entry name" value="DUF936"/>
    <property type="match status" value="1"/>
</dbReference>
<dbReference type="InParanoid" id="A0A1Q3BMN1"/>